<evidence type="ECO:0000256" key="1">
    <source>
        <dbReference type="SAM" id="MobiDB-lite"/>
    </source>
</evidence>
<dbReference type="EMBL" id="UZAH01004580">
    <property type="protein sequence ID" value="VDO27501.1"/>
    <property type="molecule type" value="Genomic_DNA"/>
</dbReference>
<sequence>MNMKLKCLVLNGNDQDCQFILTYRDDYDERINPLKNATSTVPSMGMVEVMPSWYGWQYESPGIQVESGPHQLLLATSSCPVTVIANNFDNSTRQGDSFLGEQDWRPRWRVTPTLVLKMLTHYSPSDSNPENTASPVGTSSGHHRSATEPKDDLRTRECLAGAHLFQCSLLYPRKPEGSCQRYDSPPNHFRLWVLAVFDDSRAAWSLHRPDLIILAIVRLLHGEQLRICEQNLFPATTCGPLPPNFAKRLDH</sequence>
<name>A0A3P7U030_HELPZ</name>
<protein>
    <submittedName>
        <fullName evidence="2">Uncharacterized protein</fullName>
    </submittedName>
</protein>
<organism evidence="2">
    <name type="scientific">Heligmosomoides polygyrus</name>
    <name type="common">Parasitic roundworm</name>
    <dbReference type="NCBI Taxonomy" id="6339"/>
    <lineage>
        <taxon>Eukaryota</taxon>
        <taxon>Metazoa</taxon>
        <taxon>Ecdysozoa</taxon>
        <taxon>Nematoda</taxon>
        <taxon>Chromadorea</taxon>
        <taxon>Rhabditida</taxon>
        <taxon>Rhabditina</taxon>
        <taxon>Rhabditomorpha</taxon>
        <taxon>Strongyloidea</taxon>
        <taxon>Heligmosomidae</taxon>
        <taxon>Heligmosomoides</taxon>
    </lineage>
</organism>
<accession>A0A3P7U030</accession>
<evidence type="ECO:0000313" key="2">
    <source>
        <dbReference type="EMBL" id="VDO27501.1"/>
    </source>
</evidence>
<proteinExistence type="predicted"/>
<dbReference type="OrthoDB" id="5868818at2759"/>
<reference evidence="2" key="1">
    <citation type="submission" date="2018-11" db="EMBL/GenBank/DDBJ databases">
        <authorList>
            <consortium name="Pathogen Informatics"/>
        </authorList>
    </citation>
    <scope>NUCLEOTIDE SEQUENCE [LARGE SCALE GENOMIC DNA]</scope>
</reference>
<feature type="region of interest" description="Disordered" evidence="1">
    <location>
        <begin position="121"/>
        <end position="152"/>
    </location>
</feature>
<dbReference type="AlphaFoldDB" id="A0A3P7U030"/>
<feature type="compositionally biased region" description="Polar residues" evidence="1">
    <location>
        <begin position="122"/>
        <end position="140"/>
    </location>
</feature>
<gene>
    <name evidence="2" type="ORF">HPBE_LOCUS2698</name>
</gene>